<dbReference type="GO" id="GO:0005737">
    <property type="term" value="C:cytoplasm"/>
    <property type="evidence" value="ECO:0000318"/>
    <property type="project" value="GO_Central"/>
</dbReference>
<feature type="region of interest" description="Disordered" evidence="6">
    <location>
        <begin position="221"/>
        <end position="244"/>
    </location>
</feature>
<dbReference type="InterPro" id="IPR039891">
    <property type="entry name" value="VWA8"/>
</dbReference>
<dbReference type="eggNOG" id="KOG1808">
    <property type="taxonomic scope" value="Eukaryota"/>
</dbReference>
<name>B8BWR3_THAPS</name>
<dbReference type="SUPFAM" id="SSF52540">
    <property type="entry name" value="P-loop containing nucleoside triphosphate hydrolases"/>
    <property type="match status" value="3"/>
</dbReference>
<keyword evidence="4 7" id="KW-0472">Membrane</keyword>
<dbReference type="InterPro" id="IPR036465">
    <property type="entry name" value="vWFA_dom_sf"/>
</dbReference>
<comment type="subcellular location">
    <subcellularLocation>
        <location evidence="1">Membrane</location>
        <topology evidence="1">Multi-pass membrane protein</topology>
    </subcellularLocation>
</comment>
<feature type="region of interest" description="Disordered" evidence="6">
    <location>
        <begin position="1393"/>
        <end position="1452"/>
    </location>
</feature>
<feature type="domain" description="ATPase dynein-related AAA" evidence="8">
    <location>
        <begin position="843"/>
        <end position="974"/>
    </location>
</feature>
<dbReference type="InterPro" id="IPR027417">
    <property type="entry name" value="P-loop_NTPase"/>
</dbReference>
<evidence type="ECO:0000313" key="9">
    <source>
        <dbReference type="EMBL" id="EED93575.1"/>
    </source>
</evidence>
<reference evidence="9 10" key="1">
    <citation type="journal article" date="2004" name="Science">
        <title>The genome of the diatom Thalassiosira pseudonana: ecology, evolution, and metabolism.</title>
        <authorList>
            <person name="Armbrust E.V."/>
            <person name="Berges J.A."/>
            <person name="Bowler C."/>
            <person name="Green B.R."/>
            <person name="Martinez D."/>
            <person name="Putnam N.H."/>
            <person name="Zhou S."/>
            <person name="Allen A.E."/>
            <person name="Apt K.E."/>
            <person name="Bechner M."/>
            <person name="Brzezinski M.A."/>
            <person name="Chaal B.K."/>
            <person name="Chiovitti A."/>
            <person name="Davis A.K."/>
            <person name="Demarest M.S."/>
            <person name="Detter J.C."/>
            <person name="Glavina T."/>
            <person name="Goodstein D."/>
            <person name="Hadi M.Z."/>
            <person name="Hellsten U."/>
            <person name="Hildebrand M."/>
            <person name="Jenkins B.D."/>
            <person name="Jurka J."/>
            <person name="Kapitonov V.V."/>
            <person name="Kroger N."/>
            <person name="Lau W.W."/>
            <person name="Lane T.W."/>
            <person name="Larimer F.W."/>
            <person name="Lippmeier J.C."/>
            <person name="Lucas S."/>
            <person name="Medina M."/>
            <person name="Montsant A."/>
            <person name="Obornik M."/>
            <person name="Parker M.S."/>
            <person name="Palenik B."/>
            <person name="Pazour G.J."/>
            <person name="Richardson P.M."/>
            <person name="Rynearson T.A."/>
            <person name="Saito M.A."/>
            <person name="Schwartz D.C."/>
            <person name="Thamatrakoln K."/>
            <person name="Valentin K."/>
            <person name="Vardi A."/>
            <person name="Wilkerson F.P."/>
            <person name="Rokhsar D.S."/>
        </authorList>
    </citation>
    <scope>NUCLEOTIDE SEQUENCE [LARGE SCALE GENOMIC DNA]</scope>
    <source>
        <strain evidence="9 10">CCMP1335</strain>
    </source>
</reference>
<dbReference type="PANTHER" id="PTHR21610">
    <property type="entry name" value="VON WILLEBRAND FACTOR A DOMAIN-CONTAINING PROTEIN 8"/>
    <property type="match status" value="1"/>
</dbReference>
<keyword evidence="5" id="KW-0175">Coiled coil</keyword>
<dbReference type="InterPro" id="IPR003689">
    <property type="entry name" value="ZIP"/>
</dbReference>
<dbReference type="KEGG" id="tps:THAPSDRAFT_3078"/>
<feature type="transmembrane region" description="Helical" evidence="7">
    <location>
        <begin position="135"/>
        <end position="158"/>
    </location>
</feature>
<dbReference type="SUPFAM" id="SSF53300">
    <property type="entry name" value="vWA-like"/>
    <property type="match status" value="1"/>
</dbReference>
<proteinExistence type="predicted"/>
<gene>
    <name evidence="9" type="ORF">THAPSDRAFT_3078</name>
</gene>
<feature type="coiled-coil region" evidence="5">
    <location>
        <begin position="1472"/>
        <end position="1531"/>
    </location>
</feature>
<protein>
    <recommendedName>
        <fullName evidence="8">ATPase dynein-related AAA domain-containing protein</fullName>
    </recommendedName>
</protein>
<dbReference type="STRING" id="35128.B8BWR3"/>
<evidence type="ECO:0000313" key="10">
    <source>
        <dbReference type="Proteomes" id="UP000001449"/>
    </source>
</evidence>
<evidence type="ECO:0000256" key="3">
    <source>
        <dbReference type="ARBA" id="ARBA00022989"/>
    </source>
</evidence>
<feature type="domain" description="ATPase dynein-related AAA" evidence="8">
    <location>
        <begin position="604"/>
        <end position="737"/>
    </location>
</feature>
<keyword evidence="10" id="KW-1185">Reference proteome</keyword>
<feature type="compositionally biased region" description="Gly residues" evidence="6">
    <location>
        <begin position="1435"/>
        <end position="1452"/>
    </location>
</feature>
<dbReference type="Gene3D" id="3.40.50.410">
    <property type="entry name" value="von Willebrand factor, type A domain"/>
    <property type="match status" value="1"/>
</dbReference>
<dbReference type="GO" id="GO:0005524">
    <property type="term" value="F:ATP binding"/>
    <property type="evidence" value="ECO:0007669"/>
    <property type="project" value="InterPro"/>
</dbReference>
<dbReference type="GeneID" id="7452785"/>
<dbReference type="InterPro" id="IPR011704">
    <property type="entry name" value="ATPase_dyneun-rel_AAA"/>
</dbReference>
<evidence type="ECO:0000256" key="6">
    <source>
        <dbReference type="SAM" id="MobiDB-lite"/>
    </source>
</evidence>
<feature type="transmembrane region" description="Helical" evidence="7">
    <location>
        <begin position="187"/>
        <end position="209"/>
    </location>
</feature>
<dbReference type="RefSeq" id="XP_002288139.1">
    <property type="nucleotide sequence ID" value="XM_002288103.1"/>
</dbReference>
<dbReference type="Pfam" id="PF02535">
    <property type="entry name" value="Zip"/>
    <property type="match status" value="1"/>
</dbReference>
<dbReference type="OMA" id="SWMSPEI"/>
<evidence type="ECO:0000256" key="2">
    <source>
        <dbReference type="ARBA" id="ARBA00022692"/>
    </source>
</evidence>
<keyword evidence="2 7" id="KW-0812">Transmembrane</keyword>
<dbReference type="InParanoid" id="B8BWR3"/>
<evidence type="ECO:0000256" key="1">
    <source>
        <dbReference type="ARBA" id="ARBA00004141"/>
    </source>
</evidence>
<evidence type="ECO:0000256" key="4">
    <source>
        <dbReference type="ARBA" id="ARBA00023136"/>
    </source>
</evidence>
<dbReference type="Pfam" id="PF07728">
    <property type="entry name" value="AAA_5"/>
    <property type="match status" value="3"/>
</dbReference>
<dbReference type="GO" id="GO:0016020">
    <property type="term" value="C:membrane"/>
    <property type="evidence" value="ECO:0007669"/>
    <property type="project" value="UniProtKB-SubCell"/>
</dbReference>
<feature type="domain" description="ATPase dynein-related AAA" evidence="8">
    <location>
        <begin position="1141"/>
        <end position="1278"/>
    </location>
</feature>
<evidence type="ECO:0000256" key="7">
    <source>
        <dbReference type="SAM" id="Phobius"/>
    </source>
</evidence>
<dbReference type="GO" id="GO:0046873">
    <property type="term" value="F:metal ion transmembrane transporter activity"/>
    <property type="evidence" value="ECO:0007669"/>
    <property type="project" value="InterPro"/>
</dbReference>
<dbReference type="EMBL" id="CM000640">
    <property type="protein sequence ID" value="EED93575.1"/>
    <property type="molecule type" value="Genomic_DNA"/>
</dbReference>
<organism evidence="9 10">
    <name type="scientific">Thalassiosira pseudonana</name>
    <name type="common">Marine diatom</name>
    <name type="synonym">Cyclotella nana</name>
    <dbReference type="NCBI Taxonomy" id="35128"/>
    <lineage>
        <taxon>Eukaryota</taxon>
        <taxon>Sar</taxon>
        <taxon>Stramenopiles</taxon>
        <taxon>Ochrophyta</taxon>
        <taxon>Bacillariophyta</taxon>
        <taxon>Coscinodiscophyceae</taxon>
        <taxon>Thalassiosirophycidae</taxon>
        <taxon>Thalassiosirales</taxon>
        <taxon>Thalassiosiraceae</taxon>
        <taxon>Thalassiosira</taxon>
    </lineage>
</organism>
<sequence length="1763" mass="193613">MFHYYHKRHERNASRRLTSLAAVVLALTSPCLLGIGRVNAASPGLIRRFYGKEEEVMRRLQLFDGDAEMHDHDDGLAPVPVVVDVNETMLSWVDENHDQGEDEEEHDDELSILSEFNSESESFPTTNDEATKKPWLQVMGATLLVNIATLFGLILVVIPAMHRGVLKLRGVNDSTPSVGIQEQHGKVIDICIPAFAVGALLATAVFLILPEALHMIEGAHSEDSHADHDDHGEDDVDHDHSDHDHRFLQDEDAHAGHDGGDDESINAAKFGCAVLGGFLLPMVLSIFVHHPDPIKETEDLSVAPQGLEDEEDCESCKEKDADVETGVLIKSGGDCREGTDCDAAVPVANATPAPQGIPPTTIIQKIQDDSGPQDHCPCEVCEEDALTPNPEAEAQLVTKTKTFINYRLGASILIGDALHNFADGLFIGAAFLSCSLQVAMSITAVTLFHEIAQELADFIILTRYVGLSVVRACLLNFLSGLSVCLGGIMVLAGNPTDEAIGILLAMSGGIRAVTTSSTRRSLTRAISTIVDESITFGDVTVSNPPKANDIDLVPHLPSFIKSFHHINTSLPPCHLSHLRWMLEKDLVLKQDFLLLGTPNLAMERRHLILLYASLLNREVEYVSLTRDTTEADLKQRKEVSNNGTVYVNQAPVRAAIHGRLLILDGLEKTERNVLPTLNNLLENRELPLNDGTMLVSSTVHEVHQLGISVHPDFRVAALGSLTVGESATLDPPLRSRFQARLASAVDVGGVLGAGENADGVTLHSVHKALYYLERNQQSVTLQSAVNAHGMGKSGDMIGVKDVLQPLGTKLADSGKLPGFIPTKTTTTVRDLIIAGFESGNRAVALVGPKGCFKSAVARDAAQVRGVKAELFSLYSDMTARDLLQVRSTDSVSGDTIWRETPLTRAARNGSCLILDGVDKLRSDTLSSIALLLEQGWAVLPDGTRFRAHEKFRCIAIGHPPTERSWITPEVKSMFHWIQVDPLPTDELRDVLKELYPSLQPDVLHKILKLQKQLNRVTADSVAEKEALQLSMRKMKHICKRVEVRPDALTSLVNNTLMSDFLPDRDQAIVRKCLRKSGIDATDEDHEDTISDYTLDEALLASCRRIASNPLLVPNPSFQENPGQAKIMGDILEAHSVGEKALLISGYQGVGKNLLVDHLLSRMNCEREYIQLHRDSTIQSLLLTPSVENGKILYHDSPLVRAATLGRLVVVDEADKAPTEVVSMLKGLIEDRQLALPDGRMLCHDGDDSDSNIVTIHPSFSIWTLTNPVGFPFHGNDLAREMADVFSCHNVPPMDMESHRRILSSYGAKVDADVIDKIVKVWEDLRVAHKSGAIAYPFSVRESVGVVKHMNEFPDDGIEASVENVIAFDRLDNGLVKHLSVIFSSHGISVLSESTSTTRREMTRTVGSVSTPKTRSSSPNHGRVDPDNTPHVGGNTWAGGTGGSDTAGLGGRGGPYRLDSGHPVHQVSDEMKAEVSEEARKRAREMAKDALEKKLKELEMGKRDWKRYSELRERVEESISVLKSHLKHLKKQSEERVWLKKQSTGEFDENRIVDLLAGEKDVFKRRGKPGDANNNSVQAEPINIRLVVDISASMYRFNSYDGRLERLLEATLMMMECLRDDKRFKLFITGHNGSSAKLPLVKPAMKLDENTQLKVLECMVANTQYTYAGDNTVGAIEMAVEEAEKDDLVIVISDANLDRYRITVQDLAPLQSLKVHAHLIFIGSLGDEADELVRGIPNERAQVCQSSAELPLIIKKLVTNALRQ</sequence>
<dbReference type="PANTHER" id="PTHR21610:SF9">
    <property type="entry name" value="VON WILLEBRAND FACTOR A DOMAIN-CONTAINING PROTEIN 8"/>
    <property type="match status" value="1"/>
</dbReference>
<evidence type="ECO:0000256" key="5">
    <source>
        <dbReference type="SAM" id="Coils"/>
    </source>
</evidence>
<accession>B8BWR3</accession>
<feature type="compositionally biased region" description="Polar residues" evidence="6">
    <location>
        <begin position="1405"/>
        <end position="1419"/>
    </location>
</feature>
<dbReference type="eggNOG" id="KOG2693">
    <property type="taxonomic scope" value="Eukaryota"/>
</dbReference>
<keyword evidence="3 7" id="KW-1133">Transmembrane helix</keyword>
<dbReference type="Gene3D" id="3.40.50.300">
    <property type="entry name" value="P-loop containing nucleotide triphosphate hydrolases"/>
    <property type="match status" value="3"/>
</dbReference>
<reference evidence="9 10" key="2">
    <citation type="journal article" date="2008" name="Nature">
        <title>The Phaeodactylum genome reveals the evolutionary history of diatom genomes.</title>
        <authorList>
            <person name="Bowler C."/>
            <person name="Allen A.E."/>
            <person name="Badger J.H."/>
            <person name="Grimwood J."/>
            <person name="Jabbari K."/>
            <person name="Kuo A."/>
            <person name="Maheswari U."/>
            <person name="Martens C."/>
            <person name="Maumus F."/>
            <person name="Otillar R.P."/>
            <person name="Rayko E."/>
            <person name="Salamov A."/>
            <person name="Vandepoele K."/>
            <person name="Beszteri B."/>
            <person name="Gruber A."/>
            <person name="Heijde M."/>
            <person name="Katinka M."/>
            <person name="Mock T."/>
            <person name="Valentin K."/>
            <person name="Verret F."/>
            <person name="Berges J.A."/>
            <person name="Brownlee C."/>
            <person name="Cadoret J.P."/>
            <person name="Chiovitti A."/>
            <person name="Choi C.J."/>
            <person name="Coesel S."/>
            <person name="De Martino A."/>
            <person name="Detter J.C."/>
            <person name="Durkin C."/>
            <person name="Falciatore A."/>
            <person name="Fournet J."/>
            <person name="Haruta M."/>
            <person name="Huysman M.J."/>
            <person name="Jenkins B.D."/>
            <person name="Jiroutova K."/>
            <person name="Jorgensen R.E."/>
            <person name="Joubert Y."/>
            <person name="Kaplan A."/>
            <person name="Kroger N."/>
            <person name="Kroth P.G."/>
            <person name="La Roche J."/>
            <person name="Lindquist E."/>
            <person name="Lommer M."/>
            <person name="Martin-Jezequel V."/>
            <person name="Lopez P.J."/>
            <person name="Lucas S."/>
            <person name="Mangogna M."/>
            <person name="McGinnis K."/>
            <person name="Medlin L.K."/>
            <person name="Montsant A."/>
            <person name="Oudot-Le Secq M.P."/>
            <person name="Napoli C."/>
            <person name="Obornik M."/>
            <person name="Parker M.S."/>
            <person name="Petit J.L."/>
            <person name="Porcel B.M."/>
            <person name="Poulsen N."/>
            <person name="Robison M."/>
            <person name="Rychlewski L."/>
            <person name="Rynearson T.A."/>
            <person name="Schmutz J."/>
            <person name="Shapiro H."/>
            <person name="Siaut M."/>
            <person name="Stanley M."/>
            <person name="Sussman M.R."/>
            <person name="Taylor A.R."/>
            <person name="Vardi A."/>
            <person name="von Dassow P."/>
            <person name="Vyverman W."/>
            <person name="Willis A."/>
            <person name="Wyrwicz L.S."/>
            <person name="Rokhsar D.S."/>
            <person name="Weissenbach J."/>
            <person name="Armbrust E.V."/>
            <person name="Green B.R."/>
            <person name="Van de Peer Y."/>
            <person name="Grigoriev I.V."/>
        </authorList>
    </citation>
    <scope>NUCLEOTIDE SEQUENCE [LARGE SCALE GENOMIC DNA]</scope>
    <source>
        <strain evidence="9 10">CCMP1335</strain>
    </source>
</reference>
<dbReference type="Proteomes" id="UP000001449">
    <property type="component" value="Chromosome 3"/>
</dbReference>
<evidence type="ECO:0000259" key="8">
    <source>
        <dbReference type="Pfam" id="PF07728"/>
    </source>
</evidence>
<dbReference type="PaxDb" id="35128-Thaps3078"/>
<dbReference type="GO" id="GO:0016887">
    <property type="term" value="F:ATP hydrolysis activity"/>
    <property type="evidence" value="ECO:0007669"/>
    <property type="project" value="InterPro"/>
</dbReference>
<dbReference type="HOGENOM" id="CLU_239048_0_0_1"/>